<feature type="transmembrane region" description="Helical" evidence="2">
    <location>
        <begin position="286"/>
        <end position="304"/>
    </location>
</feature>
<keyword evidence="2" id="KW-0472">Membrane</keyword>
<dbReference type="Proteomes" id="UP000287470">
    <property type="component" value="Unassembled WGS sequence"/>
</dbReference>
<evidence type="ECO:0000256" key="1">
    <source>
        <dbReference type="SAM" id="MobiDB-lite"/>
    </source>
</evidence>
<keyword evidence="4" id="KW-1185">Reference proteome</keyword>
<gene>
    <name evidence="3" type="ORF">D2E24_1719</name>
</gene>
<dbReference type="AlphaFoldDB" id="A0A430FJG8"/>
<dbReference type="Pfam" id="PF19877">
    <property type="entry name" value="DUF6350"/>
    <property type="match status" value="1"/>
</dbReference>
<dbReference type="PROSITE" id="PS51257">
    <property type="entry name" value="PROKAR_LIPOPROTEIN"/>
    <property type="match status" value="1"/>
</dbReference>
<evidence type="ECO:0008006" key="5">
    <source>
        <dbReference type="Google" id="ProtNLM"/>
    </source>
</evidence>
<feature type="transmembrane region" description="Helical" evidence="2">
    <location>
        <begin position="328"/>
        <end position="352"/>
    </location>
</feature>
<feature type="transmembrane region" description="Helical" evidence="2">
    <location>
        <begin position="221"/>
        <end position="243"/>
    </location>
</feature>
<dbReference type="InterPro" id="IPR045931">
    <property type="entry name" value="DUF6350"/>
</dbReference>
<feature type="region of interest" description="Disordered" evidence="1">
    <location>
        <begin position="410"/>
        <end position="461"/>
    </location>
</feature>
<proteinExistence type="predicted"/>
<evidence type="ECO:0000313" key="3">
    <source>
        <dbReference type="EMBL" id="RSX52950.1"/>
    </source>
</evidence>
<feature type="transmembrane region" description="Helical" evidence="2">
    <location>
        <begin position="175"/>
        <end position="201"/>
    </location>
</feature>
<accession>A0A430FJG8</accession>
<reference evidence="3 4" key="1">
    <citation type="submission" date="2018-09" db="EMBL/GenBank/DDBJ databases">
        <title>Characterization of the phylogenetic diversity of five novel species belonging to the genus Bifidobacterium.</title>
        <authorList>
            <person name="Lugli G.A."/>
            <person name="Duranti S."/>
            <person name="Milani C."/>
        </authorList>
    </citation>
    <scope>NUCLEOTIDE SEQUENCE [LARGE SCALE GENOMIC DNA]</scope>
    <source>
        <strain evidence="3 4">2033B</strain>
    </source>
</reference>
<organism evidence="3 4">
    <name type="scientific">Bifidobacterium samirii</name>
    <dbReference type="NCBI Taxonomy" id="2306974"/>
    <lineage>
        <taxon>Bacteria</taxon>
        <taxon>Bacillati</taxon>
        <taxon>Actinomycetota</taxon>
        <taxon>Actinomycetes</taxon>
        <taxon>Bifidobacteriales</taxon>
        <taxon>Bifidobacteriaceae</taxon>
        <taxon>Bifidobacterium</taxon>
    </lineage>
</organism>
<comment type="caution">
    <text evidence="3">The sequence shown here is derived from an EMBL/GenBank/DDBJ whole genome shotgun (WGS) entry which is preliminary data.</text>
</comment>
<name>A0A430FJG8_9BIFI</name>
<protein>
    <recommendedName>
        <fullName evidence="5">Lipoprotein</fullName>
    </recommendedName>
</protein>
<dbReference type="OrthoDB" id="3742900at2"/>
<dbReference type="EMBL" id="QXGK01000021">
    <property type="protein sequence ID" value="RSX52950.1"/>
    <property type="molecule type" value="Genomic_DNA"/>
</dbReference>
<keyword evidence="2" id="KW-0812">Transmembrane</keyword>
<feature type="transmembrane region" description="Helical" evidence="2">
    <location>
        <begin position="99"/>
        <end position="116"/>
    </location>
</feature>
<evidence type="ECO:0000313" key="4">
    <source>
        <dbReference type="Proteomes" id="UP000287470"/>
    </source>
</evidence>
<keyword evidence="2" id="KW-1133">Transmembrane helix</keyword>
<feature type="transmembrane region" description="Helical" evidence="2">
    <location>
        <begin position="12"/>
        <end position="37"/>
    </location>
</feature>
<feature type="transmembrane region" description="Helical" evidence="2">
    <location>
        <begin position="255"/>
        <end position="274"/>
    </location>
</feature>
<evidence type="ECO:0000256" key="2">
    <source>
        <dbReference type="SAM" id="Phobius"/>
    </source>
</evidence>
<feature type="transmembrane region" description="Helical" evidence="2">
    <location>
        <begin position="74"/>
        <end position="92"/>
    </location>
</feature>
<feature type="transmembrane region" description="Helical" evidence="2">
    <location>
        <begin position="128"/>
        <end position="154"/>
    </location>
</feature>
<sequence length="461" mass="47991">MGRTVSQWMRGAGAALASLAVFAVSLACFIALMLLVVSMEEGGDNLSEYTMPLAEAVVLLAQGNGFLIEPVELTLTPLLLTVLLVALVRAFARRMSCGMAGYVPGLAAWLAADAMLHHATDVHMNDPLWLILLRCALVFTAGYLWAVVPGSAFVAKAAAAAGRALGASAVRAIRVGVRLVAVLLAVYAIMGVVAVIVWTATGYEAVVRLYGLIGMGTGSRILTTAACLAWLPNLCVWAVSWLFGAGFSIGDIAEFTLWNGQASGLPGIPVFGVLPQPVADERIRMVLLVLPLACGLVAGSVALWHRRGFAVRIAAPGPVDMPRLIESLAYPAGAFCIVAAVLSLVSSLVFLLSDGGLGKERLAHLGVDVIRSTQSVARPTAVGLFAAWLLAVVGVAAVFGIRWISGRIRSTSSSGGTAAPRQARTATSAPDSGHEPAAATKEEQDDEHEPTDTTGPGIRLP</sequence>
<feature type="transmembrane region" description="Helical" evidence="2">
    <location>
        <begin position="381"/>
        <end position="404"/>
    </location>
</feature>